<evidence type="ECO:0000256" key="5">
    <source>
        <dbReference type="ARBA" id="ARBA00022801"/>
    </source>
</evidence>
<name>A0A4S2BP40_9LACO</name>
<dbReference type="GO" id="GO:0003887">
    <property type="term" value="F:DNA-directed DNA polymerase activity"/>
    <property type="evidence" value="ECO:0007669"/>
    <property type="project" value="UniProtKB-KW"/>
</dbReference>
<evidence type="ECO:0000313" key="11">
    <source>
        <dbReference type="Proteomes" id="UP000309117"/>
    </source>
</evidence>
<keyword evidence="7" id="KW-0239">DNA-directed DNA polymerase</keyword>
<dbReference type="GO" id="GO:0006260">
    <property type="term" value="P:DNA replication"/>
    <property type="evidence" value="ECO:0007669"/>
    <property type="project" value="UniProtKB-KW"/>
</dbReference>
<keyword evidence="6" id="KW-0269">Exonuclease</keyword>
<sequence>MIVITLSKTPASLRGDLTKWCQEIQTGIYVGNVNAKVRDLLWERVQKNIGQGEATLVYNTNNELGYTFRTTRLDRKIVDFDGIPLLKHVNVTPNLKLGFSNAAKYHKAKVCSRSVLHNSTLLKFAVIDIETTGLAPNKSEILSIGAVKYLKNGKVDVFYKLIRDVNCIPADVSELTGLNMKILKSKGSNLIEVLRMLKDFLGDRIILGYNLTFDISFLDIAYKRNKISGLINTSKDLLPIIKKNNKFLDNYKLSTVLSEYKIENQNPHHADFDAKSTYQLALKLIDGGKLKL</sequence>
<dbReference type="InterPro" id="IPR010152">
    <property type="entry name" value="CRISPR-assoc_prot_Cas2_sub"/>
</dbReference>
<keyword evidence="2" id="KW-0548">Nucleotidyltransferase</keyword>
<dbReference type="Pfam" id="PF00929">
    <property type="entry name" value="RNase_T"/>
    <property type="match status" value="1"/>
</dbReference>
<dbReference type="InterPro" id="IPR036397">
    <property type="entry name" value="RNaseH_sf"/>
</dbReference>
<dbReference type="Gene3D" id="3.30.420.10">
    <property type="entry name" value="Ribonuclease H-like superfamily/Ribonuclease H"/>
    <property type="match status" value="1"/>
</dbReference>
<evidence type="ECO:0000259" key="9">
    <source>
        <dbReference type="SMART" id="SM00479"/>
    </source>
</evidence>
<evidence type="ECO:0000256" key="6">
    <source>
        <dbReference type="ARBA" id="ARBA00022839"/>
    </source>
</evidence>
<comment type="caution">
    <text evidence="10">The sequence shown here is derived from an EMBL/GenBank/DDBJ whole genome shotgun (WGS) entry which is preliminary data.</text>
</comment>
<protein>
    <recommendedName>
        <fullName evidence="8">DNA polymerase III polC-type</fullName>
    </recommendedName>
</protein>
<evidence type="ECO:0000256" key="7">
    <source>
        <dbReference type="ARBA" id="ARBA00022932"/>
    </source>
</evidence>
<evidence type="ECO:0000256" key="1">
    <source>
        <dbReference type="ARBA" id="ARBA00022679"/>
    </source>
</evidence>
<dbReference type="CDD" id="cd09755">
    <property type="entry name" value="Cas2_I-E"/>
    <property type="match status" value="1"/>
</dbReference>
<evidence type="ECO:0000256" key="4">
    <source>
        <dbReference type="ARBA" id="ARBA00022722"/>
    </source>
</evidence>
<evidence type="ECO:0000256" key="8">
    <source>
        <dbReference type="ARBA" id="ARBA00070925"/>
    </source>
</evidence>
<dbReference type="EMBL" id="SRYV01000003">
    <property type="protein sequence ID" value="TGY16849.1"/>
    <property type="molecule type" value="Genomic_DNA"/>
</dbReference>
<dbReference type="FunFam" id="3.30.420.10:FF:000045">
    <property type="entry name" value="3'-5' exonuclease DinG"/>
    <property type="match status" value="1"/>
</dbReference>
<dbReference type="Gene3D" id="3.30.70.240">
    <property type="match status" value="1"/>
</dbReference>
<evidence type="ECO:0000256" key="2">
    <source>
        <dbReference type="ARBA" id="ARBA00022695"/>
    </source>
</evidence>
<evidence type="ECO:0000256" key="3">
    <source>
        <dbReference type="ARBA" id="ARBA00022705"/>
    </source>
</evidence>
<dbReference type="NCBIfam" id="TIGR01873">
    <property type="entry name" value="cas_CT1978"/>
    <property type="match status" value="1"/>
</dbReference>
<keyword evidence="4" id="KW-0540">Nuclease</keyword>
<keyword evidence="3" id="KW-0235">DNA replication</keyword>
<dbReference type="GO" id="GO:0003676">
    <property type="term" value="F:nucleic acid binding"/>
    <property type="evidence" value="ECO:0007669"/>
    <property type="project" value="InterPro"/>
</dbReference>
<dbReference type="PANTHER" id="PTHR30231">
    <property type="entry name" value="DNA POLYMERASE III SUBUNIT EPSILON"/>
    <property type="match status" value="1"/>
</dbReference>
<dbReference type="InterPro" id="IPR013520">
    <property type="entry name" value="Ribonucl_H"/>
</dbReference>
<dbReference type="AlphaFoldDB" id="A0A4S2BP40"/>
<keyword evidence="1" id="KW-0808">Transferase</keyword>
<keyword evidence="5" id="KW-0378">Hydrolase</keyword>
<proteinExistence type="predicted"/>
<dbReference type="SUPFAM" id="SSF53098">
    <property type="entry name" value="Ribonuclease H-like"/>
    <property type="match status" value="1"/>
</dbReference>
<dbReference type="SMART" id="SM00479">
    <property type="entry name" value="EXOIII"/>
    <property type="match status" value="1"/>
</dbReference>
<evidence type="ECO:0000313" key="10">
    <source>
        <dbReference type="EMBL" id="TGY16849.1"/>
    </source>
</evidence>
<dbReference type="PANTHER" id="PTHR30231:SF4">
    <property type="entry name" value="PROTEIN NEN2"/>
    <property type="match status" value="1"/>
</dbReference>
<reference evidence="10 11" key="1">
    <citation type="submission" date="2019-04" db="EMBL/GenBank/DDBJ databases">
        <title>Microbes associate with the intestines of laboratory mice.</title>
        <authorList>
            <person name="Navarre W."/>
            <person name="Wong E."/>
            <person name="Huang K."/>
            <person name="Tropini C."/>
            <person name="Ng K."/>
            <person name="Yu B."/>
        </authorList>
    </citation>
    <scope>NUCLEOTIDE SEQUENCE [LARGE SCALE GENOMIC DNA]</scope>
    <source>
        <strain evidence="10 11">NM61_E11</strain>
    </source>
</reference>
<accession>A0A4S2BP40</accession>
<gene>
    <name evidence="10" type="primary">cas2e</name>
    <name evidence="10" type="ORF">E5351_02325</name>
</gene>
<feature type="domain" description="Exonuclease" evidence="9">
    <location>
        <begin position="123"/>
        <end position="290"/>
    </location>
</feature>
<dbReference type="Proteomes" id="UP000309117">
    <property type="component" value="Unassembled WGS sequence"/>
</dbReference>
<dbReference type="GO" id="GO:0008408">
    <property type="term" value="F:3'-5' exonuclease activity"/>
    <property type="evidence" value="ECO:0007669"/>
    <property type="project" value="TreeGrafter"/>
</dbReference>
<dbReference type="RefSeq" id="WP_135960277.1">
    <property type="nucleotide sequence ID" value="NZ_AQFR02000001.1"/>
</dbReference>
<dbReference type="InterPro" id="IPR012337">
    <property type="entry name" value="RNaseH-like_sf"/>
</dbReference>
<organism evidence="10 11">
    <name type="scientific">Lactobacillus intestinalis</name>
    <dbReference type="NCBI Taxonomy" id="151781"/>
    <lineage>
        <taxon>Bacteria</taxon>
        <taxon>Bacillati</taxon>
        <taxon>Bacillota</taxon>
        <taxon>Bacilli</taxon>
        <taxon>Lactobacillales</taxon>
        <taxon>Lactobacillaceae</taxon>
        <taxon>Lactobacillus</taxon>
    </lineage>
</organism>
<dbReference type="Pfam" id="PF09707">
    <property type="entry name" value="Cas_Cas2CT1978"/>
    <property type="match status" value="1"/>
</dbReference>
<dbReference type="CDD" id="cd06127">
    <property type="entry name" value="DEDDh"/>
    <property type="match status" value="1"/>
</dbReference>